<evidence type="ECO:0000256" key="11">
    <source>
        <dbReference type="ARBA" id="ARBA00023180"/>
    </source>
</evidence>
<dbReference type="Pfam" id="PF01094">
    <property type="entry name" value="ANF_receptor"/>
    <property type="match status" value="1"/>
</dbReference>
<dbReference type="GO" id="GO:0004383">
    <property type="term" value="F:guanylate cyclase activity"/>
    <property type="evidence" value="ECO:0007669"/>
    <property type="project" value="UniProtKB-EC"/>
</dbReference>
<name>A0A336KPL4_CULSO</name>
<dbReference type="CDD" id="cd07401">
    <property type="entry name" value="MPP_TMEM62_N"/>
    <property type="match status" value="1"/>
</dbReference>
<comment type="subcellular location">
    <subcellularLocation>
        <location evidence="2">Cell membrane</location>
        <topology evidence="2">Single-pass type I membrane protein</topology>
    </subcellularLocation>
</comment>
<dbReference type="EMBL" id="UFQS01000670">
    <property type="protein sequence ID" value="SSX05992.1"/>
    <property type="molecule type" value="Genomic_DNA"/>
</dbReference>
<protein>
    <recommendedName>
        <fullName evidence="3 15">Guanylate cyclase</fullName>
        <ecNumber evidence="3 15">4.6.1.2</ecNumber>
    </recommendedName>
</protein>
<dbReference type="Gene3D" id="3.40.50.2300">
    <property type="match status" value="3"/>
</dbReference>
<dbReference type="GO" id="GO:0007168">
    <property type="term" value="P:receptor guanylyl cyclase signaling pathway"/>
    <property type="evidence" value="ECO:0007669"/>
    <property type="project" value="TreeGrafter"/>
</dbReference>
<dbReference type="InterPro" id="IPR028082">
    <property type="entry name" value="Peripla_BP_I"/>
</dbReference>
<dbReference type="PROSITE" id="PS50011">
    <property type="entry name" value="PROTEIN_KINASE_DOM"/>
    <property type="match status" value="1"/>
</dbReference>
<evidence type="ECO:0000256" key="9">
    <source>
        <dbReference type="ARBA" id="ARBA00023136"/>
    </source>
</evidence>
<evidence type="ECO:0000256" key="14">
    <source>
        <dbReference type="RuleBase" id="RU000405"/>
    </source>
</evidence>
<proteinExistence type="inferred from homology"/>
<dbReference type="SUPFAM" id="SSF56112">
    <property type="entry name" value="Protein kinase-like (PK-like)"/>
    <property type="match status" value="1"/>
</dbReference>
<evidence type="ECO:0000259" key="18">
    <source>
        <dbReference type="PROSITE" id="PS50011"/>
    </source>
</evidence>
<dbReference type="Gene3D" id="3.30.70.1230">
    <property type="entry name" value="Nucleotide cyclase"/>
    <property type="match status" value="1"/>
</dbReference>
<dbReference type="Pfam" id="PF07714">
    <property type="entry name" value="PK_Tyr_Ser-Thr"/>
    <property type="match status" value="1"/>
</dbReference>
<dbReference type="InterPro" id="IPR018297">
    <property type="entry name" value="A/G_cyclase_CS"/>
</dbReference>
<keyword evidence="6" id="KW-0547">Nucleotide-binding</keyword>
<feature type="transmembrane region" description="Helical" evidence="17">
    <location>
        <begin position="1516"/>
        <end position="1535"/>
    </location>
</feature>
<keyword evidence="9 17" id="KW-0472">Membrane</keyword>
<reference evidence="20" key="1">
    <citation type="submission" date="2018-04" db="EMBL/GenBank/DDBJ databases">
        <authorList>
            <person name="Go L.Y."/>
            <person name="Mitchell J.A."/>
        </authorList>
    </citation>
    <scope>NUCLEOTIDE SEQUENCE</scope>
    <source>
        <tissue evidence="20">Whole organism</tissue>
    </source>
</reference>
<organism evidence="20">
    <name type="scientific">Culicoides sonorensis</name>
    <name type="common">Biting midge</name>
    <dbReference type="NCBI Taxonomy" id="179676"/>
    <lineage>
        <taxon>Eukaryota</taxon>
        <taxon>Metazoa</taxon>
        <taxon>Ecdysozoa</taxon>
        <taxon>Arthropoda</taxon>
        <taxon>Hexapoda</taxon>
        <taxon>Insecta</taxon>
        <taxon>Pterygota</taxon>
        <taxon>Neoptera</taxon>
        <taxon>Endopterygota</taxon>
        <taxon>Diptera</taxon>
        <taxon>Nematocera</taxon>
        <taxon>Chironomoidea</taxon>
        <taxon>Ceratopogonidae</taxon>
        <taxon>Ceratopogoninae</taxon>
        <taxon>Culicoides</taxon>
        <taxon>Monoculicoides</taxon>
    </lineage>
</organism>
<dbReference type="Pfam" id="PF00211">
    <property type="entry name" value="Guanylate_cyc"/>
    <property type="match status" value="1"/>
</dbReference>
<dbReference type="SUPFAM" id="SSF55073">
    <property type="entry name" value="Nucleotide cyclase"/>
    <property type="match status" value="1"/>
</dbReference>
<dbReference type="GO" id="GO:0004672">
    <property type="term" value="F:protein kinase activity"/>
    <property type="evidence" value="ECO:0007669"/>
    <property type="project" value="InterPro"/>
</dbReference>
<evidence type="ECO:0000313" key="20">
    <source>
        <dbReference type="EMBL" id="SSX05992.1"/>
    </source>
</evidence>
<keyword evidence="4 17" id="KW-0812">Transmembrane</keyword>
<dbReference type="GO" id="GO:0005525">
    <property type="term" value="F:GTP binding"/>
    <property type="evidence" value="ECO:0007669"/>
    <property type="project" value="UniProtKB-KW"/>
</dbReference>
<dbReference type="EC" id="4.6.1.2" evidence="3 15"/>
<evidence type="ECO:0000256" key="6">
    <source>
        <dbReference type="ARBA" id="ARBA00022741"/>
    </source>
</evidence>
<evidence type="ECO:0000256" key="7">
    <source>
        <dbReference type="ARBA" id="ARBA00022989"/>
    </source>
</evidence>
<keyword evidence="10" id="KW-0675">Receptor</keyword>
<dbReference type="PROSITE" id="PS50125">
    <property type="entry name" value="GUANYLATE_CYCLASE_2"/>
    <property type="match status" value="1"/>
</dbReference>
<dbReference type="GO" id="GO:0005886">
    <property type="term" value="C:plasma membrane"/>
    <property type="evidence" value="ECO:0007669"/>
    <property type="project" value="UniProtKB-SubCell"/>
</dbReference>
<dbReference type="FunFam" id="3.30.70.1230:FF:000004">
    <property type="entry name" value="Guanylate cyclase"/>
    <property type="match status" value="1"/>
</dbReference>
<dbReference type="Pfam" id="PF07701">
    <property type="entry name" value="HNOBA"/>
    <property type="match status" value="1"/>
</dbReference>
<dbReference type="VEuPathDB" id="VectorBase:CSON013344"/>
<dbReference type="SUPFAM" id="SSF56300">
    <property type="entry name" value="Metallo-dependent phosphatases"/>
    <property type="match status" value="1"/>
</dbReference>
<feature type="transmembrane region" description="Helical" evidence="17">
    <location>
        <begin position="389"/>
        <end position="412"/>
    </location>
</feature>
<evidence type="ECO:0000256" key="16">
    <source>
        <dbReference type="SAM" id="Coils"/>
    </source>
</evidence>
<dbReference type="CDD" id="cd07302">
    <property type="entry name" value="CHD"/>
    <property type="match status" value="1"/>
</dbReference>
<dbReference type="GO" id="GO:0016787">
    <property type="term" value="F:hydrolase activity"/>
    <property type="evidence" value="ECO:0007669"/>
    <property type="project" value="InterPro"/>
</dbReference>
<evidence type="ECO:0000256" key="3">
    <source>
        <dbReference type="ARBA" id="ARBA00012202"/>
    </source>
</evidence>
<feature type="transmembrane region" description="Helical" evidence="17">
    <location>
        <begin position="1607"/>
        <end position="1628"/>
    </location>
</feature>
<dbReference type="SUPFAM" id="SSF53822">
    <property type="entry name" value="Periplasmic binding protein-like I"/>
    <property type="match status" value="1"/>
</dbReference>
<evidence type="ECO:0000256" key="2">
    <source>
        <dbReference type="ARBA" id="ARBA00004251"/>
    </source>
</evidence>
<dbReference type="InterPro" id="IPR001170">
    <property type="entry name" value="ANPR/GUC"/>
</dbReference>
<evidence type="ECO:0000256" key="1">
    <source>
        <dbReference type="ARBA" id="ARBA00001436"/>
    </source>
</evidence>
<dbReference type="GO" id="GO:0004016">
    <property type="term" value="F:adenylate cyclase activity"/>
    <property type="evidence" value="ECO:0007669"/>
    <property type="project" value="TreeGrafter"/>
</dbReference>
<dbReference type="InterPro" id="IPR001828">
    <property type="entry name" value="ANF_lig-bd_rcpt"/>
</dbReference>
<dbReference type="Pfam" id="PF24384">
    <property type="entry name" value="Ig_TMM62"/>
    <property type="match status" value="1"/>
</dbReference>
<evidence type="ECO:0000256" key="13">
    <source>
        <dbReference type="ARBA" id="ARBA00023293"/>
    </source>
</evidence>
<comment type="similarity">
    <text evidence="14">Belongs to the adenylyl cyclase class-4/guanylyl cyclase family.</text>
</comment>
<dbReference type="FunFam" id="3.40.50.2300:FF:000371">
    <property type="entry name" value="Guanylate cyclase"/>
    <property type="match status" value="1"/>
</dbReference>
<dbReference type="PANTHER" id="PTHR11920:SF274">
    <property type="entry name" value="GUANYLATE CYCLASE"/>
    <property type="match status" value="1"/>
</dbReference>
<dbReference type="InterPro" id="IPR029787">
    <property type="entry name" value="Nucleotide_cyclase"/>
</dbReference>
<dbReference type="GO" id="GO:0035556">
    <property type="term" value="P:intracellular signal transduction"/>
    <property type="evidence" value="ECO:0007669"/>
    <property type="project" value="InterPro"/>
</dbReference>
<dbReference type="InterPro" id="IPR000719">
    <property type="entry name" value="Prot_kinase_dom"/>
</dbReference>
<evidence type="ECO:0000256" key="12">
    <source>
        <dbReference type="ARBA" id="ARBA00023239"/>
    </source>
</evidence>
<dbReference type="InterPro" id="IPR041871">
    <property type="entry name" value="MPP_TMEM62"/>
</dbReference>
<evidence type="ECO:0000256" key="5">
    <source>
        <dbReference type="ARBA" id="ARBA00022729"/>
    </source>
</evidence>
<evidence type="ECO:0000313" key="21">
    <source>
        <dbReference type="EMBL" id="SSX26349.1"/>
    </source>
</evidence>
<dbReference type="PROSITE" id="PS00452">
    <property type="entry name" value="GUANYLATE_CYCLASE_1"/>
    <property type="match status" value="1"/>
</dbReference>
<evidence type="ECO:0000256" key="4">
    <source>
        <dbReference type="ARBA" id="ARBA00022692"/>
    </source>
</evidence>
<evidence type="ECO:0000259" key="19">
    <source>
        <dbReference type="PROSITE" id="PS50125"/>
    </source>
</evidence>
<keyword evidence="13 15" id="KW-0141">cGMP biosynthesis</keyword>
<reference evidence="21" key="2">
    <citation type="submission" date="2018-07" db="EMBL/GenBank/DDBJ databases">
        <authorList>
            <person name="Quirk P.G."/>
            <person name="Krulwich T.A."/>
        </authorList>
    </citation>
    <scope>NUCLEOTIDE SEQUENCE</scope>
</reference>
<evidence type="ECO:0000256" key="8">
    <source>
        <dbReference type="ARBA" id="ARBA00023134"/>
    </source>
</evidence>
<feature type="domain" description="Protein kinase" evidence="18">
    <location>
        <begin position="466"/>
        <end position="738"/>
    </location>
</feature>
<gene>
    <name evidence="20" type="primary">CSON013344</name>
</gene>
<dbReference type="GO" id="GO:0005524">
    <property type="term" value="F:ATP binding"/>
    <property type="evidence" value="ECO:0007669"/>
    <property type="project" value="InterPro"/>
</dbReference>
<dbReference type="InterPro" id="IPR056230">
    <property type="entry name" value="TMEM62_C"/>
</dbReference>
<dbReference type="PRINTS" id="PR00255">
    <property type="entry name" value="NATPEPTIDER"/>
</dbReference>
<dbReference type="GO" id="GO:0001653">
    <property type="term" value="F:peptide receptor activity"/>
    <property type="evidence" value="ECO:0007669"/>
    <property type="project" value="TreeGrafter"/>
</dbReference>
<comment type="catalytic activity">
    <reaction evidence="1 15">
        <text>GTP = 3',5'-cyclic GMP + diphosphate</text>
        <dbReference type="Rhea" id="RHEA:13665"/>
        <dbReference type="ChEBI" id="CHEBI:33019"/>
        <dbReference type="ChEBI" id="CHEBI:37565"/>
        <dbReference type="ChEBI" id="CHEBI:57746"/>
        <dbReference type="EC" id="4.6.1.2"/>
    </reaction>
</comment>
<evidence type="ECO:0000256" key="17">
    <source>
        <dbReference type="SAM" id="Phobius"/>
    </source>
</evidence>
<accession>A0A336KPL4</accession>
<dbReference type="Pfam" id="PF00149">
    <property type="entry name" value="Metallophos"/>
    <property type="match status" value="1"/>
</dbReference>
<dbReference type="SMART" id="SM00044">
    <property type="entry name" value="CYCc"/>
    <property type="match status" value="1"/>
</dbReference>
<dbReference type="InterPro" id="IPR029052">
    <property type="entry name" value="Metallo-depent_PP-like"/>
</dbReference>
<dbReference type="InterPro" id="IPR001245">
    <property type="entry name" value="Ser-Thr/Tyr_kinase_cat_dom"/>
</dbReference>
<dbReference type="InterPro" id="IPR050401">
    <property type="entry name" value="Cyclic_nucleotide_synthase"/>
</dbReference>
<keyword evidence="11" id="KW-0325">Glycoprotein</keyword>
<feature type="transmembrane region" description="Helical" evidence="17">
    <location>
        <begin position="1434"/>
        <end position="1459"/>
    </location>
</feature>
<dbReference type="InterPro" id="IPR011009">
    <property type="entry name" value="Kinase-like_dom_sf"/>
</dbReference>
<evidence type="ECO:0000256" key="10">
    <source>
        <dbReference type="ARBA" id="ARBA00023170"/>
    </source>
</evidence>
<dbReference type="PANTHER" id="PTHR11920">
    <property type="entry name" value="GUANYLYL CYCLASE"/>
    <property type="match status" value="1"/>
</dbReference>
<dbReference type="InterPro" id="IPR001054">
    <property type="entry name" value="A/G_cyclase"/>
</dbReference>
<keyword evidence="16" id="KW-0175">Coiled coil</keyword>
<feature type="domain" description="Guanylate cyclase" evidence="19">
    <location>
        <begin position="809"/>
        <end position="939"/>
    </location>
</feature>
<feature type="coiled-coil region" evidence="16">
    <location>
        <begin position="746"/>
        <end position="777"/>
    </location>
</feature>
<dbReference type="InterPro" id="IPR011645">
    <property type="entry name" value="HNOB_dom_associated"/>
</dbReference>
<keyword evidence="12 14" id="KW-0456">Lyase</keyword>
<keyword evidence="7 17" id="KW-1133">Transmembrane helix</keyword>
<dbReference type="EMBL" id="UFQT01000670">
    <property type="protein sequence ID" value="SSX26349.1"/>
    <property type="molecule type" value="Genomic_DNA"/>
</dbReference>
<sequence length="1655" mass="188083">MASRLDSPFDLERCGPAVDLGIEKINEKFLKHHKIKLNKVQESYPTCSGEIAPGIAADMHFRDDVIAFIGPACAFALEPVAQLAAYWNTPIITGMGDQPPSESVAVTPGLFGRIHRWKNDSTGIFKDKSKYSTLTRMSYCQCRLKLVFSSIFRQFGWKNVALLIDRSDLFSLTVGKNLEYGLKQEGIITFVRELNGNEVESSYDQYLLDARMYARARKAYESLLRVSLLQPTSPKYQDFADKVRKRASTDYNYTFYEGEEVNFFIGAFYDGVYLLGMALNETLTEIGPEGLRDGLAITKRMWNRDFKGITGHVRIDNNGDRDADYSILDLDPITGRFEVVAHYNGLNRSYSAVMGKKIHWPGAADHPPSNMPKCGFLGNAPECQREDSIIFYGVFAFGIFSIFITSVTYLLCKQIKLNCEVNSNAWRIRPDEILLEVGRLFGSKVGLQKLNYENFSIHQFGVSSGRASIASCGSLPPTQVFTTIGIYKGDRVAIKKITKKKVDITSTLLWEIKQARDVSHENTVRFVGACIDLPRPTILILTEYCPKGSLKDVLENDAIQLDWNFRMSLIHDMVKGMAYLHNSAIGAHGKLRSCNCLIDGRFVLKISDYGLQTLTTPSSELIKDQIYYNKLLWVAPELLHHTTFIGNPKTQKGDVYSFAIILEEIVVRGGPYEVARQLNDIPAIVARIAAHETPAFRPFIGQHDCPPDLAELMEKCWAEDPDERPSFSTIRSMVRDIMKGFCENLMDDLLHRMEQYANNLESLVEEKTEQLSMEKRRTEELLYQVLPRPVAQQLLAGEMVEPEQFESVTIYFSDIVGFTALCAQSGPMEVVNFLNDLYSTFDRIIGFYDVYKVETIGDAYMVVSGLPERNGHDHAREIALMALAILEAIKCFTIKHKPDYQLKIRIGIHSGSVCAGVVGQKMPHYCLFGDTVNTASRMESTGQPLKIHVSEAAKIILDKFGTFKLELRGEVDIKGKGKMISYWLTGTSEPDPSILFSLLLANVAKIISTEAGLYRDVREEIETSDKQASKKQNGGYVKVLDDSPKELMWFLQISDIHVSKFKDEARVHDFRDFCTKTVDIIKPPIVLASGDLTDAKSKYIVSSNQYEEEWKAYNDVLESTGVLKKLKWIDIRGNHDNFNVPALLSNKDMYMKYSSAKKHRSYLEQITVGNVTYNFIAVDGCLNPGPKRQFNFVGVLSRNDTTLLRNLAHEARQKGGAYTIWFGHFPTSCILTPDNPEMESRGVRKIIGDYEESMVYLCGHFHTFAGTVPRMYTLHHEGFLELELGDWMKNRLYRIVVFDHGLISFADVTHGKWPVIVITNPKNALFNAPIKEDIRLQRDSTHIRMILFSNAPIIECRVKLNAESWNDCERKTENLYVVPWNPDKYRRGLHDITVFVLDEFGQSRTVTQQFSLDGTRLPFDILARMVLMGDLNTIVKYFFAFAVLLCTIPLCTFKIWHILVLKRSVIQKPEFIFMKSWCKKLWMLATVDRLFYPIVLHSLYLTFGPWAFGEVIDGHFGVVFVWGVLVNGVLLPGTLNYIHGFWQLLICQFPLINLIASNVRRRFYENLTGEPKEVPLSRKIKRHAAFTLIMIVELTLSFIFFYEYGAIAFIIAPMRTWALVLNVFLYLYSMNLPKKYLSSAASVWSSEMKPSSAQD</sequence>
<feature type="transmembrane region" description="Helical" evidence="17">
    <location>
        <begin position="1490"/>
        <end position="1509"/>
    </location>
</feature>
<dbReference type="Pfam" id="PF24394">
    <property type="entry name" value="TMEM62_C"/>
    <property type="match status" value="1"/>
</dbReference>
<dbReference type="InterPro" id="IPR056229">
    <property type="entry name" value="Ig_TMM62"/>
</dbReference>
<dbReference type="Gene3D" id="3.60.21.10">
    <property type="match status" value="1"/>
</dbReference>
<keyword evidence="8" id="KW-0342">GTP-binding</keyword>
<dbReference type="FunFam" id="1.10.510.10:FF:000736">
    <property type="entry name" value="Guanylate cyclase"/>
    <property type="match status" value="1"/>
</dbReference>
<keyword evidence="5" id="KW-0732">Signal</keyword>
<evidence type="ECO:0000256" key="15">
    <source>
        <dbReference type="RuleBase" id="RU003431"/>
    </source>
</evidence>
<dbReference type="Gene3D" id="1.10.510.10">
    <property type="entry name" value="Transferase(Phosphotransferase) domain 1"/>
    <property type="match status" value="1"/>
</dbReference>
<feature type="transmembrane region" description="Helical" evidence="17">
    <location>
        <begin position="1580"/>
        <end position="1601"/>
    </location>
</feature>
<dbReference type="InterPro" id="IPR004843">
    <property type="entry name" value="Calcineurin-like_PHP"/>
</dbReference>